<proteinExistence type="predicted"/>
<protein>
    <submittedName>
        <fullName evidence="2">Uncharacterized protein</fullName>
    </submittedName>
</protein>
<keyword evidence="1" id="KW-0812">Transmembrane</keyword>
<dbReference type="Proteomes" id="UP000501802">
    <property type="component" value="Chromosome"/>
</dbReference>
<evidence type="ECO:0000313" key="2">
    <source>
        <dbReference type="EMBL" id="QIP15684.1"/>
    </source>
</evidence>
<keyword evidence="1" id="KW-1133">Transmembrane helix</keyword>
<feature type="transmembrane region" description="Helical" evidence="1">
    <location>
        <begin position="7"/>
        <end position="27"/>
    </location>
</feature>
<evidence type="ECO:0000313" key="3">
    <source>
        <dbReference type="Proteomes" id="UP000501802"/>
    </source>
</evidence>
<dbReference type="EMBL" id="CP050063">
    <property type="protein sequence ID" value="QIP15684.1"/>
    <property type="molecule type" value="Genomic_DNA"/>
</dbReference>
<reference evidence="2 3" key="1">
    <citation type="submission" date="2020-03" db="EMBL/GenBank/DDBJ databases">
        <authorList>
            <person name="Kim M.K."/>
        </authorList>
    </citation>
    <scope>NUCLEOTIDE SEQUENCE [LARGE SCALE GENOMIC DNA]</scope>
    <source>
        <strain evidence="2 3">BT328</strain>
    </source>
</reference>
<name>A0A6G9ATL0_9BACT</name>
<dbReference type="RefSeq" id="WP_167214387.1">
    <property type="nucleotide sequence ID" value="NZ_CP050063.1"/>
</dbReference>
<dbReference type="KEGG" id="spib:G8759_25150"/>
<keyword evidence="1" id="KW-0472">Membrane</keyword>
<keyword evidence="3" id="KW-1185">Reference proteome</keyword>
<accession>A0A6G9ATL0</accession>
<dbReference type="AlphaFoldDB" id="A0A6G9ATL0"/>
<sequence length="145" mass="17246">MKKNWKWFIAISIAFCVISYASYYILWGIGMGTIHSPNLTAKEQTFINEFERLHPQIDFYFSHHFDIKRLPEKNASAEIILEPLSLAGEFKKWPKDSLLAFSDQINDNFQRALNYKQAYDSLHIFLLNYENRITYKELSYPIKWP</sequence>
<organism evidence="2 3">
    <name type="scientific">Spirosoma aureum</name>
    <dbReference type="NCBI Taxonomy" id="2692134"/>
    <lineage>
        <taxon>Bacteria</taxon>
        <taxon>Pseudomonadati</taxon>
        <taxon>Bacteroidota</taxon>
        <taxon>Cytophagia</taxon>
        <taxon>Cytophagales</taxon>
        <taxon>Cytophagaceae</taxon>
        <taxon>Spirosoma</taxon>
    </lineage>
</organism>
<gene>
    <name evidence="2" type="ORF">G8759_25150</name>
</gene>
<evidence type="ECO:0000256" key="1">
    <source>
        <dbReference type="SAM" id="Phobius"/>
    </source>
</evidence>